<dbReference type="InterPro" id="IPR050189">
    <property type="entry name" value="MFS_Efflux_Transporters"/>
</dbReference>
<keyword evidence="8" id="KW-0997">Cell inner membrane</keyword>
<feature type="transmembrane region" description="Helical" evidence="8">
    <location>
        <begin position="329"/>
        <end position="347"/>
    </location>
</feature>
<evidence type="ECO:0000256" key="1">
    <source>
        <dbReference type="ARBA" id="ARBA00004651"/>
    </source>
</evidence>
<dbReference type="SUPFAM" id="SSF103473">
    <property type="entry name" value="MFS general substrate transporter"/>
    <property type="match status" value="1"/>
</dbReference>
<feature type="transmembrane region" description="Helical" evidence="8">
    <location>
        <begin position="211"/>
        <end position="233"/>
    </location>
</feature>
<dbReference type="EMBL" id="CP017606">
    <property type="protein sequence ID" value="ATW29239.1"/>
    <property type="molecule type" value="Genomic_DNA"/>
</dbReference>
<evidence type="ECO:0000256" key="3">
    <source>
        <dbReference type="ARBA" id="ARBA00022448"/>
    </source>
</evidence>
<organism evidence="10 11">
    <name type="scientific">Candidatus Williamhamiltonella defendens</name>
    <dbReference type="NCBI Taxonomy" id="138072"/>
    <lineage>
        <taxon>Bacteria</taxon>
        <taxon>Pseudomonadati</taxon>
        <taxon>Pseudomonadota</taxon>
        <taxon>Gammaproteobacteria</taxon>
        <taxon>Enterobacterales</taxon>
        <taxon>Enterobacteriaceae</taxon>
        <taxon>aphid secondary symbionts</taxon>
        <taxon>Candidatus Williamhamiltonella</taxon>
    </lineage>
</organism>
<evidence type="ECO:0000259" key="9">
    <source>
        <dbReference type="PROSITE" id="PS50850"/>
    </source>
</evidence>
<keyword evidence="5 8" id="KW-0812">Transmembrane</keyword>
<dbReference type="GO" id="GO:0005886">
    <property type="term" value="C:plasma membrane"/>
    <property type="evidence" value="ECO:0007669"/>
    <property type="project" value="UniProtKB-SubCell"/>
</dbReference>
<reference evidence="11" key="2">
    <citation type="submission" date="2017-11" db="EMBL/GenBank/DDBJ databases">
        <title>PacBio sequencing of new strain of the secondary endosymbiont Candidatus Hamiltonella defensa.</title>
        <authorList>
            <person name="Strand M.R."/>
            <person name="Oliver K."/>
        </authorList>
    </citation>
    <scope>NUCLEOTIDE SEQUENCE [LARGE SCALE GENOMIC DNA]</scope>
    <source>
        <strain evidence="11">A2C</strain>
    </source>
</reference>
<dbReference type="NCBIfam" id="TIGR00710">
    <property type="entry name" value="efflux_Bcr_CflA"/>
    <property type="match status" value="1"/>
</dbReference>
<dbReference type="InterPro" id="IPR011701">
    <property type="entry name" value="MFS"/>
</dbReference>
<evidence type="ECO:0000313" key="10">
    <source>
        <dbReference type="EMBL" id="ATW29239.1"/>
    </source>
</evidence>
<dbReference type="PANTHER" id="PTHR43124">
    <property type="entry name" value="PURINE EFFLUX PUMP PBUE"/>
    <property type="match status" value="1"/>
</dbReference>
<dbReference type="Proteomes" id="UP000230008">
    <property type="component" value="Chromosome"/>
</dbReference>
<feature type="transmembrane region" description="Helical" evidence="8">
    <location>
        <begin position="48"/>
        <end position="65"/>
    </location>
</feature>
<reference evidence="11" key="1">
    <citation type="submission" date="2016-10" db="EMBL/GenBank/DDBJ databases">
        <authorList>
            <person name="Chevignon G."/>
        </authorList>
    </citation>
    <scope>NUCLEOTIDE SEQUENCE [LARGE SCALE GENOMIC DNA]</scope>
    <source>
        <strain evidence="11">A2C</strain>
    </source>
</reference>
<dbReference type="PRINTS" id="PR01036">
    <property type="entry name" value="TCRTETB"/>
</dbReference>
<accession>A0A2D3T5Y2</accession>
<keyword evidence="7 8" id="KW-0472">Membrane</keyword>
<feature type="domain" description="Major facilitator superfamily (MFS) profile" evidence="9">
    <location>
        <begin position="8"/>
        <end position="377"/>
    </location>
</feature>
<dbReference type="PANTHER" id="PTHR43124:SF3">
    <property type="entry name" value="CHLORAMPHENICOL EFFLUX PUMP RV0191"/>
    <property type="match status" value="1"/>
</dbReference>
<comment type="subcellular location">
    <subcellularLocation>
        <location evidence="8">Cell inner membrane</location>
        <topology evidence="8">Multi-pass membrane protein</topology>
    </subcellularLocation>
    <subcellularLocation>
        <location evidence="1">Cell membrane</location>
        <topology evidence="1">Multi-pass membrane protein</topology>
    </subcellularLocation>
</comment>
<evidence type="ECO:0000256" key="7">
    <source>
        <dbReference type="ARBA" id="ARBA00023136"/>
    </source>
</evidence>
<comment type="caution">
    <text evidence="8">Lacks conserved residue(s) required for the propagation of feature annotation.</text>
</comment>
<dbReference type="GO" id="GO:1990961">
    <property type="term" value="P:xenobiotic detoxification by transmembrane export across the plasma membrane"/>
    <property type="evidence" value="ECO:0007669"/>
    <property type="project" value="InterPro"/>
</dbReference>
<protein>
    <recommendedName>
        <fullName evidence="8">Bcr/CflA family efflux transporter</fullName>
    </recommendedName>
</protein>
<sequence>MQNIHQPPLWLLILLIMFPQLVQTIYSPALPDIASSFRVSSEQAAQTLSVYFVSFAIGVVLWGWLSDRIGRRPAMMIGLTFYALGEALAIVAINFNMLLLARMVAALGAAAGSVLVQTMLRDSYKSTALARGFSIIGAALAVSPVFGLLSGGWLVSLYGHMGVFIALSSFSILLLVLTAIALPETRPENTIGHSMLSLAVRMARDSSFWRNAMLISLLNTMIFSYYSLAPFLFEQFGWDSRAFGWTGFLLMFSSLFGSLLNRKLLASNKHTEQLVRHACSLALLSGIAAWGLQSSPWILVPVVGVVVAYGIAIPNILSHALRQYSEQTGAAGALFGLVYYLLLALMLGLAGVVQQLGLVLTACAMIAWLCRPSSISH</sequence>
<feature type="transmembrane region" description="Helical" evidence="8">
    <location>
        <begin position="245"/>
        <end position="262"/>
    </location>
</feature>
<feature type="transmembrane region" description="Helical" evidence="8">
    <location>
        <begin position="161"/>
        <end position="182"/>
    </location>
</feature>
<dbReference type="InterPro" id="IPR036259">
    <property type="entry name" value="MFS_trans_sf"/>
</dbReference>
<keyword evidence="4" id="KW-1003">Cell membrane</keyword>
<evidence type="ECO:0000256" key="5">
    <source>
        <dbReference type="ARBA" id="ARBA00022692"/>
    </source>
</evidence>
<keyword evidence="3 8" id="KW-0813">Transport</keyword>
<proteinExistence type="inferred from homology"/>
<dbReference type="PROSITE" id="PS50850">
    <property type="entry name" value="MFS"/>
    <property type="match status" value="1"/>
</dbReference>
<evidence type="ECO:0000256" key="4">
    <source>
        <dbReference type="ARBA" id="ARBA00022475"/>
    </source>
</evidence>
<dbReference type="InterPro" id="IPR004812">
    <property type="entry name" value="Efflux_drug-R_Bcr/CmlA"/>
</dbReference>
<dbReference type="Pfam" id="PF07690">
    <property type="entry name" value="MFS_1"/>
    <property type="match status" value="1"/>
</dbReference>
<feature type="transmembrane region" description="Helical" evidence="8">
    <location>
        <begin position="99"/>
        <end position="120"/>
    </location>
</feature>
<keyword evidence="6 8" id="KW-1133">Transmembrane helix</keyword>
<dbReference type="InterPro" id="IPR020846">
    <property type="entry name" value="MFS_dom"/>
</dbReference>
<evidence type="ECO:0000256" key="6">
    <source>
        <dbReference type="ARBA" id="ARBA00022989"/>
    </source>
</evidence>
<dbReference type="AlphaFoldDB" id="A0A2D3T5Y2"/>
<evidence type="ECO:0000256" key="2">
    <source>
        <dbReference type="ARBA" id="ARBA00006236"/>
    </source>
</evidence>
<feature type="transmembrane region" description="Helical" evidence="8">
    <location>
        <begin position="74"/>
        <end position="93"/>
    </location>
</feature>
<evidence type="ECO:0000313" key="11">
    <source>
        <dbReference type="Proteomes" id="UP000230008"/>
    </source>
</evidence>
<evidence type="ECO:0000256" key="8">
    <source>
        <dbReference type="RuleBase" id="RU365088"/>
    </source>
</evidence>
<dbReference type="RefSeq" id="WP_100102954.1">
    <property type="nucleotide sequence ID" value="NZ_CAWNMT010000001.1"/>
</dbReference>
<dbReference type="GO" id="GO:0042910">
    <property type="term" value="F:xenobiotic transmembrane transporter activity"/>
    <property type="evidence" value="ECO:0007669"/>
    <property type="project" value="InterPro"/>
</dbReference>
<feature type="transmembrane region" description="Helical" evidence="8">
    <location>
        <begin position="298"/>
        <end position="317"/>
    </location>
</feature>
<name>A0A2D3T5Y2_9ENTR</name>
<feature type="transmembrane region" description="Helical" evidence="8">
    <location>
        <begin position="274"/>
        <end position="292"/>
    </location>
</feature>
<feature type="transmembrane region" description="Helical" evidence="8">
    <location>
        <begin position="132"/>
        <end position="155"/>
    </location>
</feature>
<dbReference type="Gene3D" id="1.20.1720.10">
    <property type="entry name" value="Multidrug resistance protein D"/>
    <property type="match status" value="1"/>
</dbReference>
<gene>
    <name evidence="10" type="ORF">BJP41_01480</name>
</gene>
<comment type="similarity">
    <text evidence="2 8">Belongs to the major facilitator superfamily. Bcr/CmlA family.</text>
</comment>